<accession>A0A8S5QT15</accession>
<proteinExistence type="predicted"/>
<organism evidence="1">
    <name type="scientific">Phage sp. ctez94</name>
    <dbReference type="NCBI Taxonomy" id="2826750"/>
    <lineage>
        <taxon>Viruses</taxon>
    </lineage>
</organism>
<dbReference type="EMBL" id="BK015726">
    <property type="protein sequence ID" value="DAE22082.1"/>
    <property type="molecule type" value="Genomic_DNA"/>
</dbReference>
<protein>
    <submittedName>
        <fullName evidence="1">Uncharacterized protein</fullName>
    </submittedName>
</protein>
<name>A0A8S5QT15_9VIRU</name>
<sequence>MTLYSVLSVPNGDTDLYGKKASDLGSFSFAKTGMVTGNANYVTGYTGFNPAKESEQEGYYLPITFTPSSDVKEAYMHVVGSKNKPVKMDAGNVVFIGKSEDIAKGKEVEITSGSDRFILKMSGLKFSK</sequence>
<evidence type="ECO:0000313" key="1">
    <source>
        <dbReference type="EMBL" id="DAE22082.1"/>
    </source>
</evidence>
<reference evidence="1" key="1">
    <citation type="journal article" date="2021" name="Proc. Natl. Acad. Sci. U.S.A.">
        <title>A Catalog of Tens of Thousands of Viruses from Human Metagenomes Reveals Hidden Associations with Chronic Diseases.</title>
        <authorList>
            <person name="Tisza M.J."/>
            <person name="Buck C.B."/>
        </authorList>
    </citation>
    <scope>NUCLEOTIDE SEQUENCE</scope>
    <source>
        <strain evidence="1">Ctez94</strain>
    </source>
</reference>